<dbReference type="InterPro" id="IPR026024">
    <property type="entry name" value="Chemotaxis_MeTrfase_CheR"/>
</dbReference>
<dbReference type="PRINTS" id="PR00996">
    <property type="entry name" value="CHERMTFRASE"/>
</dbReference>
<dbReference type="Proteomes" id="UP000774000">
    <property type="component" value="Unassembled WGS sequence"/>
</dbReference>
<dbReference type="PANTHER" id="PTHR24422">
    <property type="entry name" value="CHEMOTAXIS PROTEIN METHYLTRANSFERASE"/>
    <property type="match status" value="1"/>
</dbReference>
<evidence type="ECO:0000256" key="3">
    <source>
        <dbReference type="ARBA" id="ARBA00022603"/>
    </source>
</evidence>
<dbReference type="Pfam" id="PF03705">
    <property type="entry name" value="CheR_N"/>
    <property type="match status" value="1"/>
</dbReference>
<comment type="catalytic activity">
    <reaction evidence="1">
        <text>L-glutamyl-[protein] + S-adenosyl-L-methionine = [protein]-L-glutamate 5-O-methyl ester + S-adenosyl-L-homocysteine</text>
        <dbReference type="Rhea" id="RHEA:24452"/>
        <dbReference type="Rhea" id="RHEA-COMP:10208"/>
        <dbReference type="Rhea" id="RHEA-COMP:10311"/>
        <dbReference type="ChEBI" id="CHEBI:29973"/>
        <dbReference type="ChEBI" id="CHEBI:57856"/>
        <dbReference type="ChEBI" id="CHEBI:59789"/>
        <dbReference type="ChEBI" id="CHEBI:82795"/>
        <dbReference type="EC" id="2.1.1.80"/>
    </reaction>
</comment>
<dbReference type="SMART" id="SM00138">
    <property type="entry name" value="MeTrc"/>
    <property type="match status" value="1"/>
</dbReference>
<dbReference type="InterPro" id="IPR029063">
    <property type="entry name" value="SAM-dependent_MTases_sf"/>
</dbReference>
<name>A0A938XNK5_9FIRM</name>
<dbReference type="SUPFAM" id="SSF53335">
    <property type="entry name" value="S-adenosyl-L-methionine-dependent methyltransferases"/>
    <property type="match status" value="1"/>
</dbReference>
<dbReference type="CDD" id="cd02440">
    <property type="entry name" value="AdoMet_MTases"/>
    <property type="match status" value="1"/>
</dbReference>
<dbReference type="AlphaFoldDB" id="A0A938XNK5"/>
<evidence type="ECO:0000256" key="4">
    <source>
        <dbReference type="ARBA" id="ARBA00022679"/>
    </source>
</evidence>
<comment type="caution">
    <text evidence="7">The sequence shown here is derived from an EMBL/GenBank/DDBJ whole genome shotgun (WGS) entry which is preliminary data.</text>
</comment>
<feature type="domain" description="CheR-type methyltransferase" evidence="6">
    <location>
        <begin position="1"/>
        <end position="273"/>
    </location>
</feature>
<dbReference type="Pfam" id="PF01739">
    <property type="entry name" value="CheR"/>
    <property type="match status" value="1"/>
</dbReference>
<dbReference type="InterPro" id="IPR022642">
    <property type="entry name" value="CheR_C"/>
</dbReference>
<evidence type="ECO:0000256" key="2">
    <source>
        <dbReference type="ARBA" id="ARBA00012534"/>
    </source>
</evidence>
<keyword evidence="5" id="KW-0949">S-adenosyl-L-methionine</keyword>
<dbReference type="RefSeq" id="WP_338035311.1">
    <property type="nucleotide sequence ID" value="NZ_JAFBDQ010000003.1"/>
</dbReference>
<evidence type="ECO:0000259" key="6">
    <source>
        <dbReference type="PROSITE" id="PS50123"/>
    </source>
</evidence>
<evidence type="ECO:0000256" key="5">
    <source>
        <dbReference type="ARBA" id="ARBA00022691"/>
    </source>
</evidence>
<keyword evidence="8" id="KW-1185">Reference proteome</keyword>
<reference evidence="7" key="1">
    <citation type="submission" date="2021-01" db="EMBL/GenBank/DDBJ databases">
        <title>Genomic Encyclopedia of Type Strains, Phase IV (KMG-IV): sequencing the most valuable type-strain genomes for metagenomic binning, comparative biology and taxonomic classification.</title>
        <authorList>
            <person name="Goeker M."/>
        </authorList>
    </citation>
    <scope>NUCLEOTIDE SEQUENCE</scope>
    <source>
        <strain evidence="7">DSM 23230</strain>
    </source>
</reference>
<dbReference type="GO" id="GO:0032259">
    <property type="term" value="P:methylation"/>
    <property type="evidence" value="ECO:0007669"/>
    <property type="project" value="UniProtKB-KW"/>
</dbReference>
<evidence type="ECO:0000256" key="1">
    <source>
        <dbReference type="ARBA" id="ARBA00001541"/>
    </source>
</evidence>
<dbReference type="EMBL" id="JAFBDQ010000003">
    <property type="protein sequence ID" value="MBM7555913.1"/>
    <property type="molecule type" value="Genomic_DNA"/>
</dbReference>
<dbReference type="InterPro" id="IPR036804">
    <property type="entry name" value="CheR_N_sf"/>
</dbReference>
<dbReference type="InterPro" id="IPR022641">
    <property type="entry name" value="CheR_N"/>
</dbReference>
<dbReference type="InterPro" id="IPR000780">
    <property type="entry name" value="CheR_MeTrfase"/>
</dbReference>
<accession>A0A938XNK5</accession>
<evidence type="ECO:0000313" key="7">
    <source>
        <dbReference type="EMBL" id="MBM7555913.1"/>
    </source>
</evidence>
<dbReference type="EC" id="2.1.1.80" evidence="2"/>
<sequence>MQEISEKIFNHISDLIYQEIGVHLPQKKKAMVNSRLSKRIRKLGLQDFEDYCQYLENNKQELLHLFNTLTTNVTHFFREKHHFDFLCNNVLPQVKDEKAGKKVRGWSAGCSSGEEAYTLAILLSEFFNQSWDTKILATDINTEVLNAAQKGIYHQRQVKKVPYELLTKYFQLGTGENKGLFKVKSKLKKLVQFRRSNLNQNQYPIKSKLDFIFCRNVFIYFNDKTQNKILNRFHKHLKPEGYLFLGHSESINTEEREGKWESVYKTVYQKRRR</sequence>
<dbReference type="Gene3D" id="1.10.155.10">
    <property type="entry name" value="Chemotaxis receptor methyltransferase CheR, N-terminal domain"/>
    <property type="match status" value="1"/>
</dbReference>
<dbReference type="PROSITE" id="PS50123">
    <property type="entry name" value="CHER"/>
    <property type="match status" value="1"/>
</dbReference>
<proteinExistence type="predicted"/>
<gene>
    <name evidence="7" type="ORF">JOC47_000747</name>
</gene>
<dbReference type="GO" id="GO:0008983">
    <property type="term" value="F:protein-glutamate O-methyltransferase activity"/>
    <property type="evidence" value="ECO:0007669"/>
    <property type="project" value="UniProtKB-EC"/>
</dbReference>
<dbReference type="InterPro" id="IPR050903">
    <property type="entry name" value="Bact_Chemotaxis_MeTrfase"/>
</dbReference>
<dbReference type="PANTHER" id="PTHR24422:SF19">
    <property type="entry name" value="CHEMOTAXIS PROTEIN METHYLTRANSFERASE"/>
    <property type="match status" value="1"/>
</dbReference>
<dbReference type="PIRSF" id="PIRSF000410">
    <property type="entry name" value="CheR"/>
    <property type="match status" value="1"/>
</dbReference>
<dbReference type="Gene3D" id="3.40.50.150">
    <property type="entry name" value="Vaccinia Virus protein VP39"/>
    <property type="match status" value="1"/>
</dbReference>
<dbReference type="SUPFAM" id="SSF47757">
    <property type="entry name" value="Chemotaxis receptor methyltransferase CheR, N-terminal domain"/>
    <property type="match status" value="1"/>
</dbReference>
<evidence type="ECO:0000313" key="8">
    <source>
        <dbReference type="Proteomes" id="UP000774000"/>
    </source>
</evidence>
<organism evidence="7 8">
    <name type="scientific">Halanaerobacter jeridensis</name>
    <dbReference type="NCBI Taxonomy" id="706427"/>
    <lineage>
        <taxon>Bacteria</taxon>
        <taxon>Bacillati</taxon>
        <taxon>Bacillota</taxon>
        <taxon>Clostridia</taxon>
        <taxon>Halanaerobiales</taxon>
        <taxon>Halobacteroidaceae</taxon>
        <taxon>Halanaerobacter</taxon>
    </lineage>
</organism>
<protein>
    <recommendedName>
        <fullName evidence="2">protein-glutamate O-methyltransferase</fullName>
        <ecNumber evidence="2">2.1.1.80</ecNumber>
    </recommendedName>
</protein>
<keyword evidence="3 7" id="KW-0489">Methyltransferase</keyword>
<keyword evidence="4 7" id="KW-0808">Transferase</keyword>